<accession>A0ABV5ZV35</accession>
<dbReference type="EC" id="2.3.1.-" evidence="2"/>
<dbReference type="SUPFAM" id="SSF55729">
    <property type="entry name" value="Acyl-CoA N-acyltransferases (Nat)"/>
    <property type="match status" value="1"/>
</dbReference>
<name>A0ABV5ZV35_9PSEU</name>
<evidence type="ECO:0000313" key="2">
    <source>
        <dbReference type="EMBL" id="MFB9903601.1"/>
    </source>
</evidence>
<gene>
    <name evidence="2" type="ORF">ACFFQA_06605</name>
</gene>
<dbReference type="InterPro" id="IPR000182">
    <property type="entry name" value="GNAT_dom"/>
</dbReference>
<keyword evidence="2" id="KW-0808">Transferase</keyword>
<proteinExistence type="predicted"/>
<dbReference type="Gene3D" id="3.40.630.30">
    <property type="match status" value="1"/>
</dbReference>
<dbReference type="PROSITE" id="PS51186">
    <property type="entry name" value="GNAT"/>
    <property type="match status" value="1"/>
</dbReference>
<reference evidence="2 3" key="1">
    <citation type="submission" date="2024-09" db="EMBL/GenBank/DDBJ databases">
        <authorList>
            <person name="Sun Q."/>
            <person name="Mori K."/>
        </authorList>
    </citation>
    <scope>NUCLEOTIDE SEQUENCE [LARGE SCALE GENOMIC DNA]</scope>
    <source>
        <strain evidence="2 3">TBRC 7907</strain>
    </source>
</reference>
<organism evidence="2 3">
    <name type="scientific">Allokutzneria oryzae</name>
    <dbReference type="NCBI Taxonomy" id="1378989"/>
    <lineage>
        <taxon>Bacteria</taxon>
        <taxon>Bacillati</taxon>
        <taxon>Actinomycetota</taxon>
        <taxon>Actinomycetes</taxon>
        <taxon>Pseudonocardiales</taxon>
        <taxon>Pseudonocardiaceae</taxon>
        <taxon>Allokutzneria</taxon>
    </lineage>
</organism>
<evidence type="ECO:0000313" key="3">
    <source>
        <dbReference type="Proteomes" id="UP001589693"/>
    </source>
</evidence>
<sequence length="153" mass="16675">MSWTLRALDLTDDGTAETVHRIGLRAYRVEAELIGFDGIPALHETVAQMRAEPLRWLGAVSEDGEPVAFLAWRRTTEGEIDIDRLCVDPGWFRKGIAGALVDEVLRESGPAIVSTGAANTPAVTLYERKGFVRTGTLSPAPGLELATFRLDRA</sequence>
<dbReference type="GO" id="GO:0016746">
    <property type="term" value="F:acyltransferase activity"/>
    <property type="evidence" value="ECO:0007669"/>
    <property type="project" value="UniProtKB-KW"/>
</dbReference>
<keyword evidence="2" id="KW-0012">Acyltransferase</keyword>
<evidence type="ECO:0000259" key="1">
    <source>
        <dbReference type="PROSITE" id="PS51186"/>
    </source>
</evidence>
<dbReference type="Pfam" id="PF13508">
    <property type="entry name" value="Acetyltransf_7"/>
    <property type="match status" value="1"/>
</dbReference>
<protein>
    <submittedName>
        <fullName evidence="2">GNAT family N-acetyltransferase</fullName>
        <ecNumber evidence="2">2.3.1.-</ecNumber>
    </submittedName>
</protein>
<dbReference type="CDD" id="cd04301">
    <property type="entry name" value="NAT_SF"/>
    <property type="match status" value="1"/>
</dbReference>
<dbReference type="Proteomes" id="UP001589693">
    <property type="component" value="Unassembled WGS sequence"/>
</dbReference>
<dbReference type="EMBL" id="JBHLZU010000005">
    <property type="protein sequence ID" value="MFB9903601.1"/>
    <property type="molecule type" value="Genomic_DNA"/>
</dbReference>
<feature type="domain" description="N-acetyltransferase" evidence="1">
    <location>
        <begin position="5"/>
        <end position="153"/>
    </location>
</feature>
<dbReference type="InterPro" id="IPR016181">
    <property type="entry name" value="Acyl_CoA_acyltransferase"/>
</dbReference>
<dbReference type="RefSeq" id="WP_377850742.1">
    <property type="nucleotide sequence ID" value="NZ_JBHLZU010000005.1"/>
</dbReference>
<keyword evidence="3" id="KW-1185">Reference proteome</keyword>
<comment type="caution">
    <text evidence="2">The sequence shown here is derived from an EMBL/GenBank/DDBJ whole genome shotgun (WGS) entry which is preliminary data.</text>
</comment>